<dbReference type="RefSeq" id="WP_111897305.1">
    <property type="nucleotide sequence ID" value="NZ_CP033459.1"/>
</dbReference>
<evidence type="ECO:0000256" key="2">
    <source>
        <dbReference type="SAM" id="Phobius"/>
    </source>
</evidence>
<organism evidence="3 4">
    <name type="scientific">Pseudoprevotella muciniphila</name>
    <dbReference type="NCBI Taxonomy" id="2133944"/>
    <lineage>
        <taxon>Bacteria</taxon>
        <taxon>Pseudomonadati</taxon>
        <taxon>Bacteroidota</taxon>
        <taxon>Bacteroidia</taxon>
        <taxon>Bacteroidales</taxon>
        <taxon>Prevotellaceae</taxon>
        <taxon>Pseudoprevotella</taxon>
    </lineage>
</organism>
<feature type="region of interest" description="Disordered" evidence="1">
    <location>
        <begin position="1"/>
        <end position="43"/>
    </location>
</feature>
<feature type="transmembrane region" description="Helical" evidence="2">
    <location>
        <begin position="147"/>
        <end position="164"/>
    </location>
</feature>
<feature type="compositionally biased region" description="Low complexity" evidence="1">
    <location>
        <begin position="27"/>
        <end position="39"/>
    </location>
</feature>
<evidence type="ECO:0000313" key="3">
    <source>
        <dbReference type="EMBL" id="QFQ12439.1"/>
    </source>
</evidence>
<evidence type="ECO:0000313" key="4">
    <source>
        <dbReference type="Proteomes" id="UP000249375"/>
    </source>
</evidence>
<dbReference type="Proteomes" id="UP000249375">
    <property type="component" value="Chromosome"/>
</dbReference>
<keyword evidence="2" id="KW-0472">Membrane</keyword>
<dbReference type="InterPro" id="IPR045692">
    <property type="entry name" value="DUF6057"/>
</dbReference>
<keyword evidence="2" id="KW-1133">Transmembrane helix</keyword>
<protein>
    <submittedName>
        <fullName evidence="3">Uncharacterized protein</fullName>
    </submittedName>
</protein>
<dbReference type="EMBL" id="CP033459">
    <property type="protein sequence ID" value="QFQ12439.1"/>
    <property type="molecule type" value="Genomic_DNA"/>
</dbReference>
<keyword evidence="4" id="KW-1185">Reference proteome</keyword>
<keyword evidence="2" id="KW-0812">Transmembrane</keyword>
<gene>
    <name evidence="3" type="ORF">C7Y71_005090</name>
</gene>
<dbReference type="AlphaFoldDB" id="A0A5P8E5X3"/>
<feature type="transmembrane region" description="Helical" evidence="2">
    <location>
        <begin position="270"/>
        <end position="289"/>
    </location>
</feature>
<reference evidence="3 4" key="1">
    <citation type="submission" date="2018-11" db="EMBL/GenBank/DDBJ databases">
        <authorList>
            <person name="Na S.W."/>
            <person name="Baik M."/>
        </authorList>
    </citation>
    <scope>NUCLEOTIDE SEQUENCE [LARGE SCALE GENOMIC DNA]</scope>
    <source>
        <strain evidence="3 4">E39</strain>
    </source>
</reference>
<sequence length="639" mass="72014">MSQHKTRQKNDRQKHSPTNPALKTAASGKSKSGRNNNSSLKAPSARVPKKTYALNWLVYAIGFILLWIFTSIVYGDVFWRTEQSSYVSDNAVQMKFVTDLGLGWLYYSGRWVLTLFKYPSIGGLLLSAILTATAWMLNYILRLPMKWWPCGFVLPILICAYYPLRSFNLYFRSEPSWVFLLPIIVLTAEVVVATIMSILRFRSLSASAKKRTFFTAAVCFILAAAASVTAYSLLPSNAARGIMLFVIVLALAIIIIVGSSRPKEGISMGTALISGVSMIAVGICCYILTNDVANNEIKTARMTRMLENRDWDGMIEEALSAKQPTRSIAGYYAIALEETGQILTRLFELPFEYPDIEFDADSKNEEYGLFTADCNFAAGITNPAYHYAFEQTVMGGQTLHHLKLMALCAIMNHEKELAEKYMTIISKNPFEDDFIAQYSPMINNPKLIDQDERLARIKKLQTTVMNRAFEQNFQKPTFIGYSIGHLPTSAEEYLNTIASLLYSKDLQRFISIAAGFEQNNIPMPECVKQAIAVYIVSKPDGQNVAQQFPDIANNYRGIAINFLTQAQPIIKRQQEESRAKGFKKDANGKYLVDDETKVKNNKEMRDALKGTWLGTYYYYYFCENNNPNQVQKPKGDGVN</sequence>
<dbReference type="Pfam" id="PF19529">
    <property type="entry name" value="DUF6057"/>
    <property type="match status" value="1"/>
</dbReference>
<feature type="transmembrane region" description="Helical" evidence="2">
    <location>
        <begin position="176"/>
        <end position="201"/>
    </location>
</feature>
<feature type="transmembrane region" description="Helical" evidence="2">
    <location>
        <begin position="121"/>
        <end position="140"/>
    </location>
</feature>
<dbReference type="KEGG" id="alq:C7Y71_005090"/>
<accession>A0A5P8E5X3</accession>
<feature type="transmembrane region" description="Helical" evidence="2">
    <location>
        <begin position="240"/>
        <end position="258"/>
    </location>
</feature>
<dbReference type="OrthoDB" id="1077924at2"/>
<evidence type="ECO:0000256" key="1">
    <source>
        <dbReference type="SAM" id="MobiDB-lite"/>
    </source>
</evidence>
<name>A0A5P8E5X3_9BACT</name>
<proteinExistence type="predicted"/>
<feature type="transmembrane region" description="Helical" evidence="2">
    <location>
        <begin position="213"/>
        <end position="234"/>
    </location>
</feature>
<feature type="transmembrane region" description="Helical" evidence="2">
    <location>
        <begin position="56"/>
        <end position="75"/>
    </location>
</feature>